<dbReference type="EMBL" id="CAVMBE010000061">
    <property type="protein sequence ID" value="CAK4032298.1"/>
    <property type="molecule type" value="Genomic_DNA"/>
</dbReference>
<name>A0AAI8Z4J6_9PEZI</name>
<dbReference type="AlphaFoldDB" id="A0AAI8Z4J6"/>
<gene>
    <name evidence="2" type="ORF">LECACI_7A007456</name>
</gene>
<keyword evidence="3" id="KW-1185">Reference proteome</keyword>
<feature type="region of interest" description="Disordered" evidence="1">
    <location>
        <begin position="1"/>
        <end position="51"/>
    </location>
</feature>
<feature type="region of interest" description="Disordered" evidence="1">
    <location>
        <begin position="65"/>
        <end position="142"/>
    </location>
</feature>
<accession>A0AAI8Z4J6</accession>
<sequence length="451" mass="50838">MTNPFGILSRAASDATSESHSNASTTPPLPKVTMASPRHANATVHSNSTAKPAFRRLSSAYYPKMPLPPLPKSATASSPQANPTISSNNTARSNTRRLSSAYYPKLPSQKPIMGAIKEQEEQEDPRLGPESQAAPEETAGHTYHDPDITTIHICTMPINNDSKVHYFNISRSLLCASSEKAQAYFYPPLGHPVDMSRFIIRAWSLAPVLVYLAWVQYRKPTLLQDGGRVSHWGDEDLSYYRLVDLWNFGIYIQDRDFRDAVIDAIQLRAEIVQTEVLPGTWTIDNAYFFLQWNPVKWEWDRPTQVFEQHKLPRPRGSLHCLLENIFATVPVERRGKDWQYAMVTGPTELRDGVLRRLAEMSEGRKFVGDVGCEFHEHLAGMWCPKRAVELAEENERQESETGTEPSEILGGGVVRFMESAEEDAKQRTDSVAVDVKKETPSLIKQLNELML</sequence>
<feature type="compositionally biased region" description="Polar residues" evidence="1">
    <location>
        <begin position="74"/>
        <end position="98"/>
    </location>
</feature>
<dbReference type="Proteomes" id="UP001296104">
    <property type="component" value="Unassembled WGS sequence"/>
</dbReference>
<evidence type="ECO:0000313" key="2">
    <source>
        <dbReference type="EMBL" id="CAK4032298.1"/>
    </source>
</evidence>
<evidence type="ECO:0000256" key="1">
    <source>
        <dbReference type="SAM" id="MobiDB-lite"/>
    </source>
</evidence>
<feature type="compositionally biased region" description="Polar residues" evidence="1">
    <location>
        <begin position="14"/>
        <end position="26"/>
    </location>
</feature>
<evidence type="ECO:0000313" key="3">
    <source>
        <dbReference type="Proteomes" id="UP001296104"/>
    </source>
</evidence>
<organism evidence="2 3">
    <name type="scientific">Lecanosticta acicola</name>
    <dbReference type="NCBI Taxonomy" id="111012"/>
    <lineage>
        <taxon>Eukaryota</taxon>
        <taxon>Fungi</taxon>
        <taxon>Dikarya</taxon>
        <taxon>Ascomycota</taxon>
        <taxon>Pezizomycotina</taxon>
        <taxon>Dothideomycetes</taxon>
        <taxon>Dothideomycetidae</taxon>
        <taxon>Mycosphaerellales</taxon>
        <taxon>Mycosphaerellaceae</taxon>
        <taxon>Lecanosticta</taxon>
    </lineage>
</organism>
<protein>
    <submittedName>
        <fullName evidence="2">Uncharacterized protein</fullName>
    </submittedName>
</protein>
<comment type="caution">
    <text evidence="2">The sequence shown here is derived from an EMBL/GenBank/DDBJ whole genome shotgun (WGS) entry which is preliminary data.</text>
</comment>
<proteinExistence type="predicted"/>
<reference evidence="2" key="1">
    <citation type="submission" date="2023-11" db="EMBL/GenBank/DDBJ databases">
        <authorList>
            <person name="Alioto T."/>
            <person name="Alioto T."/>
            <person name="Gomez Garrido J."/>
        </authorList>
    </citation>
    <scope>NUCLEOTIDE SEQUENCE</scope>
</reference>